<keyword evidence="1" id="KW-1133">Transmembrane helix</keyword>
<dbReference type="AlphaFoldDB" id="A0A3V7B3Q7"/>
<dbReference type="Proteomes" id="UP000839834">
    <property type="component" value="Unassembled WGS sequence"/>
</dbReference>
<name>A0A3V7B3Q7_SALER</name>
<reference evidence="3" key="1">
    <citation type="submission" date="2018-07" db="EMBL/GenBank/DDBJ databases">
        <authorList>
            <consortium name="GenomeTrakr network: Whole genome sequencing for foodborne pathogen traceback"/>
        </authorList>
    </citation>
    <scope>NUCLEOTIDE SEQUENCE [LARGE SCALE GENOMIC DNA]</scope>
    <source>
        <strain evidence="3">CFSAN048114</strain>
        <strain evidence="2">FLUFL-367</strain>
    </source>
</reference>
<evidence type="ECO:0000313" key="3">
    <source>
        <dbReference type="EMBL" id="MIV46014.1"/>
    </source>
</evidence>
<dbReference type="EMBL" id="RSUV01000019">
    <property type="protein sequence ID" value="MIV46014.1"/>
    <property type="molecule type" value="Genomic_DNA"/>
</dbReference>
<keyword evidence="1" id="KW-0472">Membrane</keyword>
<gene>
    <name evidence="3" type="ORF">A7E06_21530</name>
    <name evidence="2" type="ORF">NL99_15195</name>
</gene>
<keyword evidence="1" id="KW-0812">Transmembrane</keyword>
<feature type="transmembrane region" description="Helical" evidence="1">
    <location>
        <begin position="18"/>
        <end position="38"/>
    </location>
</feature>
<evidence type="ECO:0000256" key="1">
    <source>
        <dbReference type="SAM" id="Phobius"/>
    </source>
</evidence>
<sequence>MVIILTLYFSSKTTSITLIAYLLLATMPLTTYPLLFLLPTQNKNNIDIDNKNSDVIFNLAAHPNGWDSQQIWRDR</sequence>
<comment type="caution">
    <text evidence="3">The sequence shown here is derived from an EMBL/GenBank/DDBJ whole genome shotgun (WGS) entry which is preliminary data.</text>
</comment>
<organism evidence="3">
    <name type="scientific">Salmonella enterica</name>
    <name type="common">Salmonella choleraesuis</name>
    <dbReference type="NCBI Taxonomy" id="28901"/>
    <lineage>
        <taxon>Bacteria</taxon>
        <taxon>Pseudomonadati</taxon>
        <taxon>Pseudomonadota</taxon>
        <taxon>Gammaproteobacteria</taxon>
        <taxon>Enterobacterales</taxon>
        <taxon>Enterobacteriaceae</taxon>
        <taxon>Salmonella</taxon>
    </lineage>
</organism>
<proteinExistence type="predicted"/>
<protein>
    <submittedName>
        <fullName evidence="3">Uncharacterized protein</fullName>
    </submittedName>
</protein>
<dbReference type="Proteomes" id="UP000839530">
    <property type="component" value="Unassembled WGS sequence"/>
</dbReference>
<evidence type="ECO:0000313" key="2">
    <source>
        <dbReference type="EMBL" id="EAA8666314.1"/>
    </source>
</evidence>
<accession>A0A3V7B3Q7</accession>
<dbReference type="EMBL" id="AAACVH010000023">
    <property type="protein sequence ID" value="EAA8666314.1"/>
    <property type="molecule type" value="Genomic_DNA"/>
</dbReference>